<dbReference type="PROSITE" id="PS00058">
    <property type="entry name" value="DNA_MISMATCH_REPAIR_1"/>
    <property type="match status" value="1"/>
</dbReference>
<keyword evidence="7" id="KW-1185">Reference proteome</keyword>
<evidence type="ECO:0000313" key="7">
    <source>
        <dbReference type="Proteomes" id="UP000191024"/>
    </source>
</evidence>
<feature type="compositionally biased region" description="Low complexity" evidence="3">
    <location>
        <begin position="532"/>
        <end position="541"/>
    </location>
</feature>
<keyword evidence="2" id="KW-0227">DNA damage</keyword>
<dbReference type="InterPro" id="IPR013507">
    <property type="entry name" value="DNA_mismatch_S5_2-like"/>
</dbReference>
<dbReference type="STRING" id="1230905.A0A1G4J5U8"/>
<dbReference type="EMBL" id="LT598466">
    <property type="protein sequence ID" value="SCU85203.1"/>
    <property type="molecule type" value="Genomic_DNA"/>
</dbReference>
<dbReference type="Gene3D" id="3.30.1370.100">
    <property type="entry name" value="MutL, C-terminal domain, regulatory subdomain"/>
    <property type="match status" value="1"/>
</dbReference>
<dbReference type="GO" id="GO:0140664">
    <property type="term" value="F:ATP-dependent DNA damage sensor activity"/>
    <property type="evidence" value="ECO:0007669"/>
    <property type="project" value="InterPro"/>
</dbReference>
<dbReference type="InterPro" id="IPR014790">
    <property type="entry name" value="MutL_C"/>
</dbReference>
<dbReference type="InterPro" id="IPR020568">
    <property type="entry name" value="Ribosomal_Su5_D2-typ_SF"/>
</dbReference>
<comment type="similarity">
    <text evidence="1">Belongs to the DNA mismatch repair MutL/HexB family.</text>
</comment>
<dbReference type="SUPFAM" id="SSF118116">
    <property type="entry name" value="DNA mismatch repair protein MutL"/>
    <property type="match status" value="1"/>
</dbReference>
<dbReference type="OrthoDB" id="10263226at2759"/>
<dbReference type="AlphaFoldDB" id="A0A1G4J5U8"/>
<feature type="compositionally biased region" description="Basic and acidic residues" evidence="3">
    <location>
        <begin position="378"/>
        <end position="401"/>
    </location>
</feature>
<feature type="compositionally biased region" description="Polar residues" evidence="3">
    <location>
        <begin position="423"/>
        <end position="437"/>
    </location>
</feature>
<dbReference type="Gene3D" id="3.30.1540.20">
    <property type="entry name" value="MutL, C-terminal domain, dimerisation subdomain"/>
    <property type="match status" value="1"/>
</dbReference>
<protein>
    <submittedName>
        <fullName evidence="6">LAMI_0C10462g1_1</fullName>
    </submittedName>
</protein>
<dbReference type="GO" id="GO:0032389">
    <property type="term" value="C:MutLalpha complex"/>
    <property type="evidence" value="ECO:0007669"/>
    <property type="project" value="TreeGrafter"/>
</dbReference>
<evidence type="ECO:0000313" key="6">
    <source>
        <dbReference type="EMBL" id="SCU85203.1"/>
    </source>
</evidence>
<dbReference type="CDD" id="cd03484">
    <property type="entry name" value="MutL_Trans_hPMS_2_like"/>
    <property type="match status" value="1"/>
</dbReference>
<evidence type="ECO:0000259" key="4">
    <source>
        <dbReference type="SMART" id="SM00853"/>
    </source>
</evidence>
<dbReference type="InterPro" id="IPR002099">
    <property type="entry name" value="MutL/Mlh/PMS"/>
</dbReference>
<dbReference type="GO" id="GO:0006298">
    <property type="term" value="P:mismatch repair"/>
    <property type="evidence" value="ECO:0007669"/>
    <property type="project" value="InterPro"/>
</dbReference>
<organism evidence="6 7">
    <name type="scientific">Lachancea mirantina</name>
    <dbReference type="NCBI Taxonomy" id="1230905"/>
    <lineage>
        <taxon>Eukaryota</taxon>
        <taxon>Fungi</taxon>
        <taxon>Dikarya</taxon>
        <taxon>Ascomycota</taxon>
        <taxon>Saccharomycotina</taxon>
        <taxon>Saccharomycetes</taxon>
        <taxon>Saccharomycetales</taxon>
        <taxon>Saccharomycetaceae</taxon>
        <taxon>Lachancea</taxon>
    </lineage>
</organism>
<dbReference type="Pfam" id="PF13589">
    <property type="entry name" value="HATPase_c_3"/>
    <property type="match status" value="1"/>
</dbReference>
<feature type="domain" description="DNA mismatch repair protein S5" evidence="5">
    <location>
        <begin position="220"/>
        <end position="358"/>
    </location>
</feature>
<sequence length="873" mass="97963">MKAHMSSKIAPLDKGDIHRITSGQVITELTSVVKELLDNSIDSGADHIEFTFRNYGLESLECADNGSGIDEVNYNTLALKYHTSKISSFQDISELKTLGFRGEALSSMCAIANLSVTTATNPPRGAKLEFGFDGSLTKKSIISRNKGTTMCVSHLFNNLPVRRKEFTRNHKRQFSKCISLLQAYALDLENTKLSVWHITSSGRKTLVLSSAKTQDLPKRILSVLGSSSTQHLDPIELSIDLLARDPLASKSEVDDPPEPVINVKGLISKCSIGCGRTSKDRQFISINKRPVIAPALAKCFNEIYKSFNHNQYPAFFLELSSPTQMIDINVTPDKRTVLLHKEDQVIDQLRDSLNNYFSSQDIVFPISATESKVTSTGHQDHSVKRQKIEEMELSPRSEKVRSLKGSPLTDTSNSADREGDGSPRTTTLQLQPSSFLPKTQEPFRAEHSQTDLASFSSEPKEPPVKKDLQLFSNPAEPEHSLFVTQEEYDTPEPVIIEVGDTKVEETARLTRDNRLLFKSKITESHESIHNHSGCSCSSGQESSDDEANQLQDAADEEGRTQGKIFEEREELNGETPIPEVNVRVSIPKELPATRNLSAAKELASSGLESLTKVVSVSADAITRACNGVLARRLQQAQDRPQTDLIKNDKLQDLKEGENYLTLTVSKKDFKQMEIVGQFNLGFIIVTRKQNSKYDLFIVDQHASDEKYNFEVLQRTTNFKSQRLIAPRPIEMSIIDELVVLDNLEVFEKNGFKLKIAENEEVTNKPRVEVVSLPVSRKTMFDLNDLQELIHLVKDSDGLDKSSIRCSKIRAMFAMRACRSSVMVGKPLTRKSMTQIVRNLSELDKPWNCPHGRPTMRHLMELRDWKSFNEDYDL</sequence>
<feature type="domain" description="MutL C-terminal dimerisation" evidence="4">
    <location>
        <begin position="674"/>
        <end position="827"/>
    </location>
</feature>
<dbReference type="NCBIfam" id="TIGR00585">
    <property type="entry name" value="mutl"/>
    <property type="match status" value="1"/>
</dbReference>
<dbReference type="GO" id="GO:0061982">
    <property type="term" value="P:meiosis I cell cycle process"/>
    <property type="evidence" value="ECO:0007669"/>
    <property type="project" value="UniProtKB-ARBA"/>
</dbReference>
<dbReference type="Gene3D" id="3.30.230.10">
    <property type="match status" value="1"/>
</dbReference>
<evidence type="ECO:0000259" key="5">
    <source>
        <dbReference type="SMART" id="SM01340"/>
    </source>
</evidence>
<dbReference type="SMART" id="SM00853">
    <property type="entry name" value="MutL_C"/>
    <property type="match status" value="1"/>
</dbReference>
<evidence type="ECO:0000256" key="3">
    <source>
        <dbReference type="SAM" id="MobiDB-lite"/>
    </source>
</evidence>
<dbReference type="InterPro" id="IPR037198">
    <property type="entry name" value="MutL_C_sf"/>
</dbReference>
<dbReference type="Gene3D" id="3.30.565.10">
    <property type="entry name" value="Histidine kinase-like ATPase, C-terminal domain"/>
    <property type="match status" value="1"/>
</dbReference>
<dbReference type="GO" id="GO:0005524">
    <property type="term" value="F:ATP binding"/>
    <property type="evidence" value="ECO:0007669"/>
    <property type="project" value="InterPro"/>
</dbReference>
<dbReference type="GO" id="GO:0016887">
    <property type="term" value="F:ATP hydrolysis activity"/>
    <property type="evidence" value="ECO:0007669"/>
    <property type="project" value="InterPro"/>
</dbReference>
<dbReference type="CDD" id="cd16926">
    <property type="entry name" value="HATPase_MutL-MLH-PMS-like"/>
    <property type="match status" value="1"/>
</dbReference>
<dbReference type="FunFam" id="3.30.1370.100:FF:000001">
    <property type="entry name" value="Mismatch repair endonuclease pms1, putative"/>
    <property type="match status" value="1"/>
</dbReference>
<gene>
    <name evidence="6" type="ORF">LAMI_0C10462G</name>
</gene>
<dbReference type="FunFam" id="3.30.565.10:FF:000017">
    <property type="entry name" value="PMS1 homolog 1, mismatch repair system component"/>
    <property type="match status" value="1"/>
</dbReference>
<dbReference type="SUPFAM" id="SSF54211">
    <property type="entry name" value="Ribosomal protein S5 domain 2-like"/>
    <property type="match status" value="1"/>
</dbReference>
<feature type="region of interest" description="Disordered" evidence="3">
    <location>
        <begin position="527"/>
        <end position="559"/>
    </location>
</feature>
<dbReference type="InterPro" id="IPR014721">
    <property type="entry name" value="Ribsml_uS5_D2-typ_fold_subgr"/>
</dbReference>
<reference evidence="7" key="1">
    <citation type="submission" date="2016-03" db="EMBL/GenBank/DDBJ databases">
        <authorList>
            <person name="Devillers H."/>
        </authorList>
    </citation>
    <scope>NUCLEOTIDE SEQUENCE [LARGE SCALE GENOMIC DNA]</scope>
</reference>
<dbReference type="InterPro" id="IPR042120">
    <property type="entry name" value="MutL_C_dimsub"/>
</dbReference>
<feature type="compositionally biased region" description="Basic and acidic residues" evidence="3">
    <location>
        <begin position="458"/>
        <end position="467"/>
    </location>
</feature>
<dbReference type="GO" id="GO:0030983">
    <property type="term" value="F:mismatched DNA binding"/>
    <property type="evidence" value="ECO:0007669"/>
    <property type="project" value="InterPro"/>
</dbReference>
<dbReference type="SMART" id="SM01340">
    <property type="entry name" value="DNA_mis_repair"/>
    <property type="match status" value="1"/>
</dbReference>
<dbReference type="PANTHER" id="PTHR10073:SF52">
    <property type="entry name" value="MISMATCH REPAIR ENDONUCLEASE PMS2"/>
    <property type="match status" value="1"/>
</dbReference>
<dbReference type="SUPFAM" id="SSF55874">
    <property type="entry name" value="ATPase domain of HSP90 chaperone/DNA topoisomerase II/histidine kinase"/>
    <property type="match status" value="1"/>
</dbReference>
<evidence type="ECO:0000256" key="1">
    <source>
        <dbReference type="ARBA" id="ARBA00006082"/>
    </source>
</evidence>
<dbReference type="Proteomes" id="UP000191024">
    <property type="component" value="Chromosome C"/>
</dbReference>
<evidence type="ECO:0000256" key="2">
    <source>
        <dbReference type="ARBA" id="ARBA00022763"/>
    </source>
</evidence>
<dbReference type="InterPro" id="IPR038973">
    <property type="entry name" value="MutL/Mlh/Pms-like"/>
</dbReference>
<dbReference type="Pfam" id="PF01119">
    <property type="entry name" value="DNA_mis_repair"/>
    <property type="match status" value="1"/>
</dbReference>
<name>A0A1G4J5U8_9SACH</name>
<dbReference type="PANTHER" id="PTHR10073">
    <property type="entry name" value="DNA MISMATCH REPAIR PROTEIN MLH, PMS, MUTL"/>
    <property type="match status" value="1"/>
</dbReference>
<accession>A0A1G4J5U8</accession>
<dbReference type="InterPro" id="IPR014762">
    <property type="entry name" value="DNA_mismatch_repair_CS"/>
</dbReference>
<proteinExistence type="inferred from homology"/>
<dbReference type="InterPro" id="IPR036890">
    <property type="entry name" value="HATPase_C_sf"/>
</dbReference>
<dbReference type="InterPro" id="IPR042121">
    <property type="entry name" value="MutL_C_regsub"/>
</dbReference>
<feature type="region of interest" description="Disordered" evidence="3">
    <location>
        <begin position="370"/>
        <end position="467"/>
    </location>
</feature>
<dbReference type="Pfam" id="PF08676">
    <property type="entry name" value="MutL_C"/>
    <property type="match status" value="1"/>
</dbReference>